<dbReference type="Pfam" id="PF07119">
    <property type="entry name" value="DUF1375"/>
    <property type="match status" value="1"/>
</dbReference>
<organism evidence="2 3">
    <name type="scientific">Parahaliea mediterranea</name>
    <dbReference type="NCBI Taxonomy" id="651086"/>
    <lineage>
        <taxon>Bacteria</taxon>
        <taxon>Pseudomonadati</taxon>
        <taxon>Pseudomonadota</taxon>
        <taxon>Gammaproteobacteria</taxon>
        <taxon>Cellvibrionales</taxon>
        <taxon>Halieaceae</taxon>
        <taxon>Parahaliea</taxon>
    </lineage>
</organism>
<keyword evidence="2" id="KW-0449">Lipoprotein</keyword>
<evidence type="ECO:0000313" key="2">
    <source>
        <dbReference type="EMBL" id="MBN7796699.1"/>
    </source>
</evidence>
<dbReference type="Proteomes" id="UP000664303">
    <property type="component" value="Unassembled WGS sequence"/>
</dbReference>
<feature type="signal peptide" evidence="1">
    <location>
        <begin position="1"/>
        <end position="21"/>
    </location>
</feature>
<dbReference type="PROSITE" id="PS51257">
    <property type="entry name" value="PROKAR_LIPOPROTEIN"/>
    <property type="match status" value="1"/>
</dbReference>
<name>A0A939DEK5_9GAMM</name>
<dbReference type="EMBL" id="JAFKCZ010000006">
    <property type="protein sequence ID" value="MBN7796699.1"/>
    <property type="molecule type" value="Genomic_DNA"/>
</dbReference>
<dbReference type="InterPro" id="IPR010780">
    <property type="entry name" value="DUF1375"/>
</dbReference>
<evidence type="ECO:0000256" key="1">
    <source>
        <dbReference type="SAM" id="SignalP"/>
    </source>
</evidence>
<proteinExistence type="predicted"/>
<protein>
    <submittedName>
        <fullName evidence="2">YceK/YidQ family lipoprotein</fullName>
    </submittedName>
</protein>
<keyword evidence="1" id="KW-0732">Signal</keyword>
<gene>
    <name evidence="2" type="ORF">JYP50_08865</name>
</gene>
<comment type="caution">
    <text evidence="2">The sequence shown here is derived from an EMBL/GenBank/DDBJ whole genome shotgun (WGS) entry which is preliminary data.</text>
</comment>
<sequence length="106" mass="11357">MIRSISIALLLTLSGCGTLNSAPKSNEDIGRKLAKSGSYCSSVPRIYSGVAYDVCLLNAEERYLTSNTFLQYGILADVLLLSPIADTVLLPVTIVQQVKYGSAKVD</sequence>
<dbReference type="RefSeq" id="WP_206560152.1">
    <property type="nucleotide sequence ID" value="NZ_JAFKCZ010000006.1"/>
</dbReference>
<accession>A0A939DEK5</accession>
<evidence type="ECO:0000313" key="3">
    <source>
        <dbReference type="Proteomes" id="UP000664303"/>
    </source>
</evidence>
<reference evidence="2" key="1">
    <citation type="submission" date="2021-02" db="EMBL/GenBank/DDBJ databases">
        <title>PHA producing bacteria isolated from coastal sediment in Guangdong, Shenzhen.</title>
        <authorList>
            <person name="Zheng W."/>
            <person name="Yu S."/>
            <person name="Huang Y."/>
        </authorList>
    </citation>
    <scope>NUCLEOTIDE SEQUENCE</scope>
    <source>
        <strain evidence="2">TN14-10</strain>
    </source>
</reference>
<feature type="chain" id="PRO_5037474240" evidence="1">
    <location>
        <begin position="22"/>
        <end position="106"/>
    </location>
</feature>
<dbReference type="AlphaFoldDB" id="A0A939DEK5"/>
<keyword evidence="3" id="KW-1185">Reference proteome</keyword>